<evidence type="ECO:0000256" key="1">
    <source>
        <dbReference type="SAM" id="MobiDB-lite"/>
    </source>
</evidence>
<feature type="compositionally biased region" description="Low complexity" evidence="1">
    <location>
        <begin position="170"/>
        <end position="180"/>
    </location>
</feature>
<dbReference type="OrthoDB" id="49193at2759"/>
<reference evidence="2" key="2">
    <citation type="submission" date="2021-04" db="EMBL/GenBank/DDBJ databases">
        <authorList>
            <person name="Podell S."/>
        </authorList>
    </citation>
    <scope>NUCLEOTIDE SEQUENCE</scope>
    <source>
        <strain evidence="2">Hildebrandi</strain>
    </source>
</reference>
<dbReference type="Proteomes" id="UP000693970">
    <property type="component" value="Unassembled WGS sequence"/>
</dbReference>
<feature type="region of interest" description="Disordered" evidence="1">
    <location>
        <begin position="241"/>
        <end position="272"/>
    </location>
</feature>
<dbReference type="EMBL" id="JAGRRH010000013">
    <property type="protein sequence ID" value="KAG7361708.1"/>
    <property type="molecule type" value="Genomic_DNA"/>
</dbReference>
<protein>
    <submittedName>
        <fullName evidence="2">Uncharacterized protein</fullName>
    </submittedName>
</protein>
<reference evidence="2" key="1">
    <citation type="journal article" date="2021" name="Sci. Rep.">
        <title>Diploid genomic architecture of Nitzschia inconspicua, an elite biomass production diatom.</title>
        <authorList>
            <person name="Oliver A."/>
            <person name="Podell S."/>
            <person name="Pinowska A."/>
            <person name="Traller J.C."/>
            <person name="Smith S.R."/>
            <person name="McClure R."/>
            <person name="Beliaev A."/>
            <person name="Bohutskyi P."/>
            <person name="Hill E.A."/>
            <person name="Rabines A."/>
            <person name="Zheng H."/>
            <person name="Allen L.Z."/>
            <person name="Kuo A."/>
            <person name="Grigoriev I.V."/>
            <person name="Allen A.E."/>
            <person name="Hazlebeck D."/>
            <person name="Allen E.E."/>
        </authorList>
    </citation>
    <scope>NUCLEOTIDE SEQUENCE</scope>
    <source>
        <strain evidence="2">Hildebrandi</strain>
    </source>
</reference>
<proteinExistence type="predicted"/>
<feature type="compositionally biased region" description="Acidic residues" evidence="1">
    <location>
        <begin position="76"/>
        <end position="85"/>
    </location>
</feature>
<gene>
    <name evidence="2" type="ORF">IV203_036809</name>
</gene>
<organism evidence="2 3">
    <name type="scientific">Nitzschia inconspicua</name>
    <dbReference type="NCBI Taxonomy" id="303405"/>
    <lineage>
        <taxon>Eukaryota</taxon>
        <taxon>Sar</taxon>
        <taxon>Stramenopiles</taxon>
        <taxon>Ochrophyta</taxon>
        <taxon>Bacillariophyta</taxon>
        <taxon>Bacillariophyceae</taxon>
        <taxon>Bacillariophycidae</taxon>
        <taxon>Bacillariales</taxon>
        <taxon>Bacillariaceae</taxon>
        <taxon>Nitzschia</taxon>
    </lineage>
</organism>
<evidence type="ECO:0000313" key="2">
    <source>
        <dbReference type="EMBL" id="KAG7361708.1"/>
    </source>
</evidence>
<feature type="region of interest" description="Disordered" evidence="1">
    <location>
        <begin position="75"/>
        <end position="218"/>
    </location>
</feature>
<name>A0A9K3PW07_9STRA</name>
<keyword evidence="3" id="KW-1185">Reference proteome</keyword>
<dbReference type="AlphaFoldDB" id="A0A9K3PW07"/>
<evidence type="ECO:0000313" key="3">
    <source>
        <dbReference type="Proteomes" id="UP000693970"/>
    </source>
</evidence>
<accession>A0A9K3PW07</accession>
<feature type="compositionally biased region" description="Polar residues" evidence="1">
    <location>
        <begin position="134"/>
        <end position="158"/>
    </location>
</feature>
<sequence>MSDSRRRSTRRVKKRTALYAVNDLVQVPRSNTTLIGRLVAQVSDAPSSRWLVAFENHKDEVYAEETLGRVVGRMEEDPDASDEDQGASPVHNASSDVGDAGNDIEYSKTVNEVAETSVRSTKRRSTTSLGGSVASKTGQGDANSSGESSPTEDATTESNSKKKKRAVTFSSRSRSNSEGSAVFPSPSKKDKAFAAGAPTETLSGKVSDREHRSRRRQAMTEEEILQASLEASKNQKLNGNKRILTSGNASGIIKDPPPPIGPKNKKAKVGNGGKGGDDVLKVKLLTGTLFLSRGIHRHVEFVPRI</sequence>
<comment type="caution">
    <text evidence="2">The sequence shown here is derived from an EMBL/GenBank/DDBJ whole genome shotgun (WGS) entry which is preliminary data.</text>
</comment>